<reference evidence="1" key="1">
    <citation type="submission" date="2022-02" db="EMBL/GenBank/DDBJ databases">
        <authorList>
            <person name="Nazir A."/>
            <person name="Chen Y."/>
            <person name="Liu Y."/>
        </authorList>
    </citation>
    <scope>NUCLEOTIDE SEQUENCE</scope>
</reference>
<accession>A0AC61TRZ4</accession>
<evidence type="ECO:0000313" key="1">
    <source>
        <dbReference type="EMBL" id="UNH58460.1"/>
    </source>
</evidence>
<evidence type="ECO:0000313" key="2">
    <source>
        <dbReference type="Proteomes" id="UP000829276"/>
    </source>
</evidence>
<keyword evidence="2" id="KW-1185">Reference proteome</keyword>
<organism evidence="1 2">
    <name type="scientific">Bacillus phage vB_BsuS_PJN02</name>
    <dbReference type="NCBI Taxonomy" id="2920374"/>
    <lineage>
        <taxon>Viruses</taxon>
        <taxon>Duplodnaviria</taxon>
        <taxon>Heunggongvirae</taxon>
        <taxon>Uroviricota</taxon>
        <taxon>Caudoviricetes</taxon>
        <taxon>Heleneionescovirinae</taxon>
        <taxon>Zhangjivirus</taxon>
        <taxon>Zhangjivirus PJN02</taxon>
    </lineage>
</organism>
<dbReference type="EMBL" id="OM634653">
    <property type="protein sequence ID" value="UNH58460.1"/>
    <property type="molecule type" value="Genomic_DNA"/>
</dbReference>
<name>A0AC61TRZ4_9CAUD</name>
<sequence length="81" mass="9691">MVKILEYLYKEKSEHIGMTQSRISEFKSFEDYLYMMYAERTGLPEFYKLLSRSCDADKEEVLAKIYVPEEDAVYRIFAKVL</sequence>
<proteinExistence type="predicted"/>
<dbReference type="Proteomes" id="UP000829276">
    <property type="component" value="Segment"/>
</dbReference>
<protein>
    <submittedName>
        <fullName evidence="1">Uncharacterized protein</fullName>
    </submittedName>
</protein>